<gene>
    <name evidence="2" type="ORF">D9758_012393</name>
</gene>
<feature type="region of interest" description="Disordered" evidence="1">
    <location>
        <begin position="393"/>
        <end position="416"/>
    </location>
</feature>
<accession>A0A8H5D6G7</accession>
<reference evidence="2 3" key="1">
    <citation type="journal article" date="2020" name="ISME J.">
        <title>Uncovering the hidden diversity of litter-decomposition mechanisms in mushroom-forming fungi.</title>
        <authorList>
            <person name="Floudas D."/>
            <person name="Bentzer J."/>
            <person name="Ahren D."/>
            <person name="Johansson T."/>
            <person name="Persson P."/>
            <person name="Tunlid A."/>
        </authorList>
    </citation>
    <scope>NUCLEOTIDE SEQUENCE [LARGE SCALE GENOMIC DNA]</scope>
    <source>
        <strain evidence="2 3">CBS 291.85</strain>
    </source>
</reference>
<dbReference type="AlphaFoldDB" id="A0A8H5D6G7"/>
<feature type="region of interest" description="Disordered" evidence="1">
    <location>
        <begin position="100"/>
        <end position="134"/>
    </location>
</feature>
<evidence type="ECO:0000256" key="1">
    <source>
        <dbReference type="SAM" id="MobiDB-lite"/>
    </source>
</evidence>
<dbReference type="Proteomes" id="UP000559256">
    <property type="component" value="Unassembled WGS sequence"/>
</dbReference>
<comment type="caution">
    <text evidence="2">The sequence shown here is derived from an EMBL/GenBank/DDBJ whole genome shotgun (WGS) entry which is preliminary data.</text>
</comment>
<sequence length="416" mass="47025">MIKIHLSRKSSSINWIRSTPWELHYSESTQSNVAAKLYDYLFRRRYTINVKEEYLAGKRPRRVSNGMMCRWKYSFRDTDEGAVFDGQRLVVGFQLADDAPESQTEGSRNSSTPSVFPPPTDVAKEPRTSRPSQAETKFVVAFGTNENGHIWVDIITTAPAQYTAQDSLKEIYDSYNKFSRRGDVRARSLDELSAVLGDGIFFEVDIDFSRSISPSAIPRPLPPPIICGLRVVIRLTPTDDNGATVSKSSPNMSLKSTSDDHILTGCLPFNSKKTYGWVDFTSGRGRERPEVIFAILFEVSESSQRLTARFRAYNMKTQSWLTNFEFWFLHPVERTWRFSIQDRGTVTVMERFDVVVEFTKPSSEEQLRSEGPVGKVTDIAIVTVSTCPTRRRLRKAPASKVSKELGPSIGRGESLA</sequence>
<keyword evidence="3" id="KW-1185">Reference proteome</keyword>
<name>A0A8H5D6G7_9AGAR</name>
<protein>
    <submittedName>
        <fullName evidence="2">Uncharacterized protein</fullName>
    </submittedName>
</protein>
<feature type="compositionally biased region" description="Polar residues" evidence="1">
    <location>
        <begin position="101"/>
        <end position="114"/>
    </location>
</feature>
<evidence type="ECO:0000313" key="2">
    <source>
        <dbReference type="EMBL" id="KAF5354486.1"/>
    </source>
</evidence>
<dbReference type="EMBL" id="JAACJM010000059">
    <property type="protein sequence ID" value="KAF5354486.1"/>
    <property type="molecule type" value="Genomic_DNA"/>
</dbReference>
<proteinExistence type="predicted"/>
<evidence type="ECO:0000313" key="3">
    <source>
        <dbReference type="Proteomes" id="UP000559256"/>
    </source>
</evidence>
<organism evidence="2 3">
    <name type="scientific">Tetrapyrgos nigripes</name>
    <dbReference type="NCBI Taxonomy" id="182062"/>
    <lineage>
        <taxon>Eukaryota</taxon>
        <taxon>Fungi</taxon>
        <taxon>Dikarya</taxon>
        <taxon>Basidiomycota</taxon>
        <taxon>Agaricomycotina</taxon>
        <taxon>Agaricomycetes</taxon>
        <taxon>Agaricomycetidae</taxon>
        <taxon>Agaricales</taxon>
        <taxon>Marasmiineae</taxon>
        <taxon>Marasmiaceae</taxon>
        <taxon>Tetrapyrgos</taxon>
    </lineage>
</organism>